<dbReference type="InterPro" id="IPR002347">
    <property type="entry name" value="SDR_fam"/>
</dbReference>
<proteinExistence type="inferred from homology"/>
<dbReference type="Proteomes" id="UP000824219">
    <property type="component" value="Linkage Group LG10"/>
</dbReference>
<comment type="similarity">
    <text evidence="1">Belongs to the short-chain dehydrogenases/reductases (SDR) family.</text>
</comment>
<dbReference type="Pfam" id="PF00106">
    <property type="entry name" value="adh_short"/>
    <property type="match status" value="1"/>
</dbReference>
<evidence type="ECO:0000313" key="4">
    <source>
        <dbReference type="Proteomes" id="UP000824219"/>
    </source>
</evidence>
<dbReference type="SUPFAM" id="SSF51735">
    <property type="entry name" value="NAD(P)-binding Rossmann-fold domains"/>
    <property type="match status" value="1"/>
</dbReference>
<keyword evidence="2" id="KW-0560">Oxidoreductase</keyword>
<dbReference type="GO" id="GO:0016491">
    <property type="term" value="F:oxidoreductase activity"/>
    <property type="evidence" value="ECO:0007669"/>
    <property type="project" value="UniProtKB-KW"/>
</dbReference>
<dbReference type="EMBL" id="JAHKSW010000010">
    <property type="protein sequence ID" value="KAG7327578.1"/>
    <property type="molecule type" value="Genomic_DNA"/>
</dbReference>
<evidence type="ECO:0000256" key="2">
    <source>
        <dbReference type="ARBA" id="ARBA00023002"/>
    </source>
</evidence>
<name>A0A9D3NRA0_9TELE</name>
<dbReference type="InterPro" id="IPR051253">
    <property type="entry name" value="11-beta-HSD"/>
</dbReference>
<keyword evidence="4" id="KW-1185">Reference proteome</keyword>
<organism evidence="3 4">
    <name type="scientific">Hemibagrus wyckioides</name>
    <dbReference type="NCBI Taxonomy" id="337641"/>
    <lineage>
        <taxon>Eukaryota</taxon>
        <taxon>Metazoa</taxon>
        <taxon>Chordata</taxon>
        <taxon>Craniata</taxon>
        <taxon>Vertebrata</taxon>
        <taxon>Euteleostomi</taxon>
        <taxon>Actinopterygii</taxon>
        <taxon>Neopterygii</taxon>
        <taxon>Teleostei</taxon>
        <taxon>Ostariophysi</taxon>
        <taxon>Siluriformes</taxon>
        <taxon>Bagridae</taxon>
        <taxon>Hemibagrus</taxon>
    </lineage>
</organism>
<dbReference type="InterPro" id="IPR020904">
    <property type="entry name" value="Sc_DH/Rdtase_CS"/>
</dbReference>
<dbReference type="PROSITE" id="PS00061">
    <property type="entry name" value="ADH_SHORT"/>
    <property type="match status" value="1"/>
</dbReference>
<dbReference type="PANTHER" id="PTHR44279:SF2">
    <property type="entry name" value="HYDROXYSTEROID (11-BETA) DEHYDROGENASE 1-LIKE B-RELATED"/>
    <property type="match status" value="1"/>
</dbReference>
<dbReference type="Gene3D" id="3.40.50.720">
    <property type="entry name" value="NAD(P)-binding Rossmann-like Domain"/>
    <property type="match status" value="1"/>
</dbReference>
<dbReference type="FunFam" id="3.40.50.720:FF:000329">
    <property type="entry name" value="Corticosteroid 11-beta-dehydrogenase isozyme 1"/>
    <property type="match status" value="1"/>
</dbReference>
<dbReference type="OrthoDB" id="1933717at2759"/>
<evidence type="ECO:0008006" key="5">
    <source>
        <dbReference type="Google" id="ProtNLM"/>
    </source>
</evidence>
<accession>A0A9D3NRA0</accession>
<sequence length="523" mass="59408">MVNLLVADVIEVHGRIPPTSVFMKYALGIISEFPSLRDPYSDNAYEHFYDPQSRSDYLAWRLKTIQRNTSPLEFLLTDMQLLGEDCHEAISFMKHSTDASVIKEKMRATFQYCQSLVQDQQQSSTVLDVFSRFLDTPGLFFQIEQDFTMMFGEEVSGRFLAKWPTYFKPRILADCKNLISNEHVEEFLCAQQNSDGTGWNSDLSSILLLVHLLPPTSKGHKKSAKISSYQAVDHVVRYLRIGTSVETFLAAFIALQWSGPTFREESLKGMRVLVTGASTGIGEQVAYHYARMGAQIVITARREHVLKEVVKKCLDLGAQKALYIAADMAEMADAERVVEFAKEQLHELDYVVLNHIGPSPYGMWDADVDHVKWLMQVNFHSYVKMAVKALPVLEKTNGSLIVVSSLYGKMCLPFGLPYAATKFALNGFFGSLQHDLAMKHSNVSVTICTLGLIDTESAMEKIKGYIDMPAYPAHEAAYQIIKAGALRESEAFYPWYTFYASLFRDWFPYHRDQVIRKVYKYQP</sequence>
<evidence type="ECO:0000256" key="1">
    <source>
        <dbReference type="ARBA" id="ARBA00006484"/>
    </source>
</evidence>
<dbReference type="PANTHER" id="PTHR44279">
    <property type="entry name" value="HYDROXYSTEROID (11-BETA) DEHYDROGENASE 1-LIKE B-RELATED"/>
    <property type="match status" value="1"/>
</dbReference>
<gene>
    <name evidence="3" type="ORF">KOW79_009184</name>
</gene>
<comment type="caution">
    <text evidence="3">The sequence shown here is derived from an EMBL/GenBank/DDBJ whole genome shotgun (WGS) entry which is preliminary data.</text>
</comment>
<protein>
    <recommendedName>
        <fullName evidence="5">Hydroxysteroid 11-beta-dehydrogenase 1-like protein</fullName>
    </recommendedName>
</protein>
<dbReference type="InterPro" id="IPR036291">
    <property type="entry name" value="NAD(P)-bd_dom_sf"/>
</dbReference>
<dbReference type="AlphaFoldDB" id="A0A9D3NRA0"/>
<dbReference type="PRINTS" id="PR00081">
    <property type="entry name" value="GDHRDH"/>
</dbReference>
<evidence type="ECO:0000313" key="3">
    <source>
        <dbReference type="EMBL" id="KAG7327578.1"/>
    </source>
</evidence>
<reference evidence="3 4" key="1">
    <citation type="submission" date="2021-06" db="EMBL/GenBank/DDBJ databases">
        <title>Chromosome-level genome assembly of the red-tail catfish (Hemibagrus wyckioides).</title>
        <authorList>
            <person name="Shao F."/>
        </authorList>
    </citation>
    <scope>NUCLEOTIDE SEQUENCE [LARGE SCALE GENOMIC DNA]</scope>
    <source>
        <strain evidence="3">EC202008001</strain>
        <tissue evidence="3">Blood</tissue>
    </source>
</reference>